<dbReference type="OrthoDB" id="116799at2"/>
<protein>
    <recommendedName>
        <fullName evidence="4">LmbE family protein</fullName>
    </recommendedName>
</protein>
<dbReference type="InterPro" id="IPR024078">
    <property type="entry name" value="LmbE-like_dom_sf"/>
</dbReference>
<name>A0A1X6X419_9MICO</name>
<reference evidence="2 3" key="1">
    <citation type="submission" date="2017-02" db="EMBL/GenBank/DDBJ databases">
        <authorList>
            <person name="Peterson S.W."/>
        </authorList>
    </citation>
    <scope>NUCLEOTIDE SEQUENCE [LARGE SCALE GENOMIC DNA]</scope>
    <source>
        <strain evidence="2 3">CIP104813</strain>
    </source>
</reference>
<evidence type="ECO:0000256" key="1">
    <source>
        <dbReference type="ARBA" id="ARBA00022833"/>
    </source>
</evidence>
<dbReference type="GO" id="GO:0016137">
    <property type="term" value="P:glycoside metabolic process"/>
    <property type="evidence" value="ECO:0007669"/>
    <property type="project" value="UniProtKB-ARBA"/>
</dbReference>
<proteinExistence type="predicted"/>
<dbReference type="GO" id="GO:0016811">
    <property type="term" value="F:hydrolase activity, acting on carbon-nitrogen (but not peptide) bonds, in linear amides"/>
    <property type="evidence" value="ECO:0007669"/>
    <property type="project" value="TreeGrafter"/>
</dbReference>
<gene>
    <name evidence="2" type="ORF">FM110_10185</name>
</gene>
<evidence type="ECO:0000313" key="3">
    <source>
        <dbReference type="Proteomes" id="UP000195981"/>
    </source>
</evidence>
<evidence type="ECO:0008006" key="4">
    <source>
        <dbReference type="Google" id="ProtNLM"/>
    </source>
</evidence>
<dbReference type="RefSeq" id="WP_087104658.1">
    <property type="nucleotide sequence ID" value="NZ_FWFG01000092.1"/>
</dbReference>
<dbReference type="SUPFAM" id="SSF102588">
    <property type="entry name" value="LmbE-like"/>
    <property type="match status" value="1"/>
</dbReference>
<keyword evidence="1" id="KW-0862">Zinc</keyword>
<dbReference type="Pfam" id="PF02585">
    <property type="entry name" value="PIG-L"/>
    <property type="match status" value="1"/>
</dbReference>
<dbReference type="Gene3D" id="3.40.50.10320">
    <property type="entry name" value="LmbE-like"/>
    <property type="match status" value="1"/>
</dbReference>
<dbReference type="AlphaFoldDB" id="A0A1X6X419"/>
<dbReference type="InterPro" id="IPR003737">
    <property type="entry name" value="GlcNAc_PI_deacetylase-related"/>
</dbReference>
<accession>A0A1X6X419</accession>
<dbReference type="EMBL" id="FWFG01000092">
    <property type="protein sequence ID" value="SLM93653.1"/>
    <property type="molecule type" value="Genomic_DNA"/>
</dbReference>
<sequence>MTDSPTALVIAPHPDDEVLGAGATIARLADAGFGVTVVAMCSDLPPLYPADVAPTVEAEARRAHALLGVEESVFLDLPSVEVSVGSVAALNGGLQEVVDRVRPSIVLAPFPDRHVDHKAAFEASMVVTRPRGTGLGMAVVAMYETVSETYWNAPGAEPQFVPSWNVDVTETIDRKIEAFGVYESQHQPFPGPRSVEALRALALFRGSQAGMEHAESFQIVRMSTGRTAQALRAIG</sequence>
<dbReference type="PANTHER" id="PTHR12993:SF29">
    <property type="entry name" value="BLR3841 PROTEIN"/>
    <property type="match status" value="1"/>
</dbReference>
<dbReference type="PANTHER" id="PTHR12993">
    <property type="entry name" value="N-ACETYLGLUCOSAMINYL-PHOSPHATIDYLINOSITOL DE-N-ACETYLASE-RELATED"/>
    <property type="match status" value="1"/>
</dbReference>
<organism evidence="2 3">
    <name type="scientific">Brachybacterium nesterenkovii</name>
    <dbReference type="NCBI Taxonomy" id="47847"/>
    <lineage>
        <taxon>Bacteria</taxon>
        <taxon>Bacillati</taxon>
        <taxon>Actinomycetota</taxon>
        <taxon>Actinomycetes</taxon>
        <taxon>Micrococcales</taxon>
        <taxon>Dermabacteraceae</taxon>
        <taxon>Brachybacterium</taxon>
    </lineage>
</organism>
<dbReference type="Proteomes" id="UP000195981">
    <property type="component" value="Unassembled WGS sequence"/>
</dbReference>
<keyword evidence="3" id="KW-1185">Reference proteome</keyword>
<evidence type="ECO:0000313" key="2">
    <source>
        <dbReference type="EMBL" id="SLM93653.1"/>
    </source>
</evidence>